<keyword evidence="1" id="KW-0812">Transmembrane</keyword>
<keyword evidence="1" id="KW-0472">Membrane</keyword>
<proteinExistence type="predicted"/>
<evidence type="ECO:0000256" key="1">
    <source>
        <dbReference type="SAM" id="Phobius"/>
    </source>
</evidence>
<organism evidence="2">
    <name type="scientific">Octopus bimaculoides</name>
    <name type="common">California two-spotted octopus</name>
    <dbReference type="NCBI Taxonomy" id="37653"/>
    <lineage>
        <taxon>Eukaryota</taxon>
        <taxon>Metazoa</taxon>
        <taxon>Spiralia</taxon>
        <taxon>Lophotrochozoa</taxon>
        <taxon>Mollusca</taxon>
        <taxon>Cephalopoda</taxon>
        <taxon>Coleoidea</taxon>
        <taxon>Octopodiformes</taxon>
        <taxon>Octopoda</taxon>
        <taxon>Incirrata</taxon>
        <taxon>Octopodidae</taxon>
        <taxon>Octopus</taxon>
    </lineage>
</organism>
<dbReference type="EMBL" id="KQ425467">
    <property type="protein sequence ID" value="KOF69457.1"/>
    <property type="molecule type" value="Genomic_DNA"/>
</dbReference>
<feature type="transmembrane region" description="Helical" evidence="1">
    <location>
        <begin position="71"/>
        <end position="92"/>
    </location>
</feature>
<protein>
    <submittedName>
        <fullName evidence="2">Uncharacterized protein</fullName>
    </submittedName>
</protein>
<reference evidence="2" key="1">
    <citation type="submission" date="2015-07" db="EMBL/GenBank/DDBJ databases">
        <title>MeaNS - Measles Nucleotide Surveillance Program.</title>
        <authorList>
            <person name="Tran T."/>
            <person name="Druce J."/>
        </authorList>
    </citation>
    <scope>NUCLEOTIDE SEQUENCE</scope>
    <source>
        <strain evidence="2">UCB-OBI-ISO-001</strain>
        <tissue evidence="2">Gonad</tissue>
    </source>
</reference>
<keyword evidence="1" id="KW-1133">Transmembrane helix</keyword>
<name>A0A0L8FXJ1_OCTBM</name>
<accession>A0A0L8FXJ1</accession>
<dbReference type="AlphaFoldDB" id="A0A0L8FXJ1"/>
<evidence type="ECO:0000313" key="2">
    <source>
        <dbReference type="EMBL" id="KOF69457.1"/>
    </source>
</evidence>
<gene>
    <name evidence="2" type="ORF">OCBIM_22004892mg</name>
</gene>
<sequence length="93" mass="10872">MEKNMVVLTNTRQPGLNIHADYRKMSLRNDDSVYKFKARKEIKTENHLVTEYIPITKVKIHPDKTAHNLKIVIGLFAAFMLLLIIFIVTFCIR</sequence>